<protein>
    <submittedName>
        <fullName evidence="2">Uncharacterized protein</fullName>
    </submittedName>
</protein>
<organism evidence="2 3">
    <name type="scientific">Trichoderma harzianum CBS 226.95</name>
    <dbReference type="NCBI Taxonomy" id="983964"/>
    <lineage>
        <taxon>Eukaryota</taxon>
        <taxon>Fungi</taxon>
        <taxon>Dikarya</taxon>
        <taxon>Ascomycota</taxon>
        <taxon>Pezizomycotina</taxon>
        <taxon>Sordariomycetes</taxon>
        <taxon>Hypocreomycetidae</taxon>
        <taxon>Hypocreales</taxon>
        <taxon>Hypocreaceae</taxon>
        <taxon>Trichoderma</taxon>
    </lineage>
</organism>
<keyword evidence="1" id="KW-0175">Coiled coil</keyword>
<keyword evidence="3" id="KW-1185">Reference proteome</keyword>
<dbReference type="GeneID" id="36628692"/>
<gene>
    <name evidence="2" type="ORF">M431DRAFT_513934</name>
</gene>
<name>A0A2T3ZTQ2_TRIHA</name>
<evidence type="ECO:0000313" key="3">
    <source>
        <dbReference type="Proteomes" id="UP000241690"/>
    </source>
</evidence>
<sequence>MAKEWSKKAACTVSRGIDNLAELEQLEQKERKAEAALQAATTQSAEGSSKVVPASLESVDYLGMLSMDPKLAQSLGFNRVFPPALLSS</sequence>
<accession>A0A2T3ZTQ2</accession>
<evidence type="ECO:0000256" key="1">
    <source>
        <dbReference type="SAM" id="Coils"/>
    </source>
</evidence>
<dbReference type="AlphaFoldDB" id="A0A2T3ZTQ2"/>
<feature type="coiled-coil region" evidence="1">
    <location>
        <begin position="19"/>
        <end position="46"/>
    </location>
</feature>
<dbReference type="Proteomes" id="UP000241690">
    <property type="component" value="Unassembled WGS sequence"/>
</dbReference>
<reference evidence="2 3" key="1">
    <citation type="submission" date="2016-07" db="EMBL/GenBank/DDBJ databases">
        <title>Multiple horizontal gene transfer events from other fungi enriched the ability of initially mycotrophic Trichoderma (Ascomycota) to feed on dead plant biomass.</title>
        <authorList>
            <consortium name="DOE Joint Genome Institute"/>
            <person name="Aerts A."/>
            <person name="Atanasova L."/>
            <person name="Chenthamara K."/>
            <person name="Zhang J."/>
            <person name="Grujic M."/>
            <person name="Henrissat B."/>
            <person name="Kuo A."/>
            <person name="Salamov A."/>
            <person name="Lipzen A."/>
            <person name="Labutti K."/>
            <person name="Barry K."/>
            <person name="Miao Y."/>
            <person name="Rahimi M.J."/>
            <person name="Shen Q."/>
            <person name="Grigoriev I.V."/>
            <person name="Kubicek C.P."/>
            <person name="Druzhinina I.S."/>
        </authorList>
    </citation>
    <scope>NUCLEOTIDE SEQUENCE [LARGE SCALE GENOMIC DNA]</scope>
    <source>
        <strain evidence="2 3">CBS 226.95</strain>
    </source>
</reference>
<dbReference type="RefSeq" id="XP_024767868.1">
    <property type="nucleotide sequence ID" value="XM_024920123.1"/>
</dbReference>
<proteinExistence type="predicted"/>
<dbReference type="EMBL" id="KZ679702">
    <property type="protein sequence ID" value="PTB48191.1"/>
    <property type="molecule type" value="Genomic_DNA"/>
</dbReference>
<evidence type="ECO:0000313" key="2">
    <source>
        <dbReference type="EMBL" id="PTB48191.1"/>
    </source>
</evidence>